<dbReference type="GO" id="GO:0016874">
    <property type="term" value="F:ligase activity"/>
    <property type="evidence" value="ECO:0007669"/>
    <property type="project" value="UniProtKB-KW"/>
</dbReference>
<evidence type="ECO:0000313" key="3">
    <source>
        <dbReference type="Proteomes" id="UP000295719"/>
    </source>
</evidence>
<keyword evidence="3" id="KW-1185">Reference proteome</keyword>
<dbReference type="SUPFAM" id="SSF56801">
    <property type="entry name" value="Acetyl-CoA synthetase-like"/>
    <property type="match status" value="1"/>
</dbReference>
<dbReference type="InterPro" id="IPR042099">
    <property type="entry name" value="ANL_N_sf"/>
</dbReference>
<comment type="caution">
    <text evidence="2">The sequence shown here is derived from an EMBL/GenBank/DDBJ whole genome shotgun (WGS) entry which is preliminary data.</text>
</comment>
<keyword evidence="2" id="KW-0436">Ligase</keyword>
<dbReference type="InterPro" id="IPR053158">
    <property type="entry name" value="CapK_Type1_Caps_Biosynth"/>
</dbReference>
<reference evidence="2 3" key="1">
    <citation type="submission" date="2019-03" db="EMBL/GenBank/DDBJ databases">
        <title>Genomic Encyclopedia of Type Strains, Phase IV (KMG-IV): sequencing the most valuable type-strain genomes for metagenomic binning, comparative biology and taxonomic classification.</title>
        <authorList>
            <person name="Goeker M."/>
        </authorList>
    </citation>
    <scope>NUCLEOTIDE SEQUENCE [LARGE SCALE GENOMIC DNA]</scope>
    <source>
        <strain evidence="2 3">DSM 19580</strain>
    </source>
</reference>
<gene>
    <name evidence="2" type="ORF">EDC52_107202</name>
</gene>
<dbReference type="AlphaFoldDB" id="A0A4V2W441"/>
<evidence type="ECO:0000313" key="2">
    <source>
        <dbReference type="EMBL" id="TCV94459.1"/>
    </source>
</evidence>
<dbReference type="InterPro" id="IPR000873">
    <property type="entry name" value="AMP-dep_synth/lig_dom"/>
</dbReference>
<protein>
    <submittedName>
        <fullName evidence="2">Phenylacetate-CoA ligase</fullName>
    </submittedName>
</protein>
<dbReference type="Pfam" id="PF00501">
    <property type="entry name" value="AMP-binding"/>
    <property type="match status" value="1"/>
</dbReference>
<evidence type="ECO:0000259" key="1">
    <source>
        <dbReference type="Pfam" id="PF00501"/>
    </source>
</evidence>
<name>A0A4V2W441_9GAMM</name>
<sequence length="424" mass="46608">MNIYPLAHLVSIARQHCPFYRRLYHDLPSDYQLEDLPIADFAAVMAAVQDDPAALFATTTPSGMFYTTSGTTGKPKATLFGRDEWRTANRLLAETHWKNGLLADNDIILNLSEPGSASYLAVNRVADAFPGRCAEIPLGCDHDFETLIGHYQHFGANVITGMNSTFLGLAHRLLKVSGPDHSIKRLLGGGENLIGSQLSLLREAFPNAVLYPFLYGTTETGLAAYSRQPTEDNAYIPFHPLCKIEIVDPLNRQVITETGVSGTLLVTSFIRQQTPAIRLDTGDQAQWLDPPERVDARFSLLGRRAANGFTVAGERIDSATVQAIAATMALSLPLLMLQLRLTGTNERPTLEFLLSLFRLTPTVGQAEQVLFAALKAIAPQLLSAQHRGAISLITIQTVDFAYFENATKRKTRFIADLRRTDLAL</sequence>
<feature type="domain" description="AMP-dependent synthetase/ligase" evidence="1">
    <location>
        <begin position="60"/>
        <end position="267"/>
    </location>
</feature>
<dbReference type="Proteomes" id="UP000295719">
    <property type="component" value="Unassembled WGS sequence"/>
</dbReference>
<dbReference type="EMBL" id="SMCR01000007">
    <property type="protein sequence ID" value="TCV94459.1"/>
    <property type="molecule type" value="Genomic_DNA"/>
</dbReference>
<dbReference type="PANTHER" id="PTHR36932:SF1">
    <property type="entry name" value="CAPSULAR POLYSACCHARIDE BIOSYNTHESIS PROTEIN"/>
    <property type="match status" value="1"/>
</dbReference>
<dbReference type="RefSeq" id="WP_131866274.1">
    <property type="nucleotide sequence ID" value="NZ_SMCR01000007.1"/>
</dbReference>
<proteinExistence type="predicted"/>
<dbReference type="Gene3D" id="3.40.50.12780">
    <property type="entry name" value="N-terminal domain of ligase-like"/>
    <property type="match status" value="1"/>
</dbReference>
<organism evidence="2 3">
    <name type="scientific">Biostraticola tofi</name>
    <dbReference type="NCBI Taxonomy" id="466109"/>
    <lineage>
        <taxon>Bacteria</taxon>
        <taxon>Pseudomonadati</taxon>
        <taxon>Pseudomonadota</taxon>
        <taxon>Gammaproteobacteria</taxon>
        <taxon>Enterobacterales</taxon>
        <taxon>Bruguierivoracaceae</taxon>
        <taxon>Biostraticola</taxon>
    </lineage>
</organism>
<dbReference type="OrthoDB" id="580775at2"/>
<dbReference type="PANTHER" id="PTHR36932">
    <property type="entry name" value="CAPSULAR POLYSACCHARIDE BIOSYNTHESIS PROTEIN"/>
    <property type="match status" value="1"/>
</dbReference>
<accession>A0A4V2W441</accession>